<dbReference type="AlphaFoldDB" id="A0A4C1SGC1"/>
<dbReference type="Proteomes" id="UP000299102">
    <property type="component" value="Unassembled WGS sequence"/>
</dbReference>
<evidence type="ECO:0000313" key="2">
    <source>
        <dbReference type="Proteomes" id="UP000299102"/>
    </source>
</evidence>
<name>A0A4C1SGC1_EUMVA</name>
<organism evidence="1 2">
    <name type="scientific">Eumeta variegata</name>
    <name type="common">Bagworm moth</name>
    <name type="synonym">Eumeta japonica</name>
    <dbReference type="NCBI Taxonomy" id="151549"/>
    <lineage>
        <taxon>Eukaryota</taxon>
        <taxon>Metazoa</taxon>
        <taxon>Ecdysozoa</taxon>
        <taxon>Arthropoda</taxon>
        <taxon>Hexapoda</taxon>
        <taxon>Insecta</taxon>
        <taxon>Pterygota</taxon>
        <taxon>Neoptera</taxon>
        <taxon>Endopterygota</taxon>
        <taxon>Lepidoptera</taxon>
        <taxon>Glossata</taxon>
        <taxon>Ditrysia</taxon>
        <taxon>Tineoidea</taxon>
        <taxon>Psychidae</taxon>
        <taxon>Oiketicinae</taxon>
        <taxon>Eumeta</taxon>
    </lineage>
</organism>
<evidence type="ECO:0000313" key="1">
    <source>
        <dbReference type="EMBL" id="GBP00218.1"/>
    </source>
</evidence>
<protein>
    <submittedName>
        <fullName evidence="1">Uncharacterized protein</fullName>
    </submittedName>
</protein>
<comment type="caution">
    <text evidence="1">The sequence shown here is derived from an EMBL/GenBank/DDBJ whole genome shotgun (WGS) entry which is preliminary data.</text>
</comment>
<dbReference type="EMBL" id="BGZK01000005">
    <property type="protein sequence ID" value="GBP00218.1"/>
    <property type="molecule type" value="Genomic_DNA"/>
</dbReference>
<keyword evidence="2" id="KW-1185">Reference proteome</keyword>
<sequence>MKGEEGEWVTGTLTHSMKYNTKAATSQAYNALVTLLGCECLGVGDYYISNYSPVSLLLEYVIKVPIFRRYVHTHTRARARSHSHVHACARIRPTLTQVHKEQRDRYLNIYPTLLPKFAALRRSAQIVKLDEFRVANEFVIAKSGRQLPPGVPPAPTRS</sequence>
<accession>A0A4C1SGC1</accession>
<proteinExistence type="predicted"/>
<reference evidence="1 2" key="1">
    <citation type="journal article" date="2019" name="Commun. Biol.">
        <title>The bagworm genome reveals a unique fibroin gene that provides high tensile strength.</title>
        <authorList>
            <person name="Kono N."/>
            <person name="Nakamura H."/>
            <person name="Ohtoshi R."/>
            <person name="Tomita M."/>
            <person name="Numata K."/>
            <person name="Arakawa K."/>
        </authorList>
    </citation>
    <scope>NUCLEOTIDE SEQUENCE [LARGE SCALE GENOMIC DNA]</scope>
</reference>
<gene>
    <name evidence="1" type="ORF">EVAR_842_1</name>
</gene>